<dbReference type="PANTHER" id="PTHR12993">
    <property type="entry name" value="N-ACETYLGLUCOSAMINYL-PHOSPHATIDYLINOSITOL DE-N-ACETYLASE-RELATED"/>
    <property type="match status" value="1"/>
</dbReference>
<dbReference type="GO" id="GO:0016811">
    <property type="term" value="F:hydrolase activity, acting on carbon-nitrogen (but not peptide) bonds, in linear amides"/>
    <property type="evidence" value="ECO:0007669"/>
    <property type="project" value="TreeGrafter"/>
</dbReference>
<dbReference type="GO" id="GO:0047584">
    <property type="term" value="F:4-oxalmesaconate hydratase activity"/>
    <property type="evidence" value="ECO:0007669"/>
    <property type="project" value="UniProtKB-EC"/>
</dbReference>
<dbReference type="EC" id="4.2.1.83" evidence="1"/>
<gene>
    <name evidence="1" type="primary">galB</name>
    <name evidence="1" type="ORF">MOMUL_29680</name>
</gene>
<comment type="caution">
    <text evidence="1">The sequence shown here is derived from an EMBL/GenBank/DDBJ whole genome shotgun (WGS) entry which is preliminary data.</text>
</comment>
<proteinExistence type="predicted"/>
<keyword evidence="2" id="KW-1185">Reference proteome</keyword>
<dbReference type="InterPro" id="IPR003737">
    <property type="entry name" value="GlcNAc_PI_deacetylase-related"/>
</dbReference>
<dbReference type="OrthoDB" id="9815144at2"/>
<dbReference type="AlphaFoldDB" id="A0A151AST3"/>
<dbReference type="PATRIC" id="fig|1122241.3.peg.3159"/>
<dbReference type="SUPFAM" id="SSF102588">
    <property type="entry name" value="LmbE-like"/>
    <property type="match status" value="1"/>
</dbReference>
<reference evidence="1 2" key="1">
    <citation type="submission" date="2016-02" db="EMBL/GenBank/DDBJ databases">
        <title>Genome sequence of Moorella mulderi DSM 14980.</title>
        <authorList>
            <person name="Poehlein A."/>
            <person name="Daniel R."/>
        </authorList>
    </citation>
    <scope>NUCLEOTIDE SEQUENCE [LARGE SCALE GENOMIC DNA]</scope>
    <source>
        <strain evidence="1 2">DSM 14980</strain>
    </source>
</reference>
<evidence type="ECO:0000313" key="1">
    <source>
        <dbReference type="EMBL" id="KYH30686.1"/>
    </source>
</evidence>
<dbReference type="Gene3D" id="3.40.50.10320">
    <property type="entry name" value="LmbE-like"/>
    <property type="match status" value="1"/>
</dbReference>
<sequence>MNNGQKPSVLVISAHAVDFVWRCGGTIARYAKDGSRVRILDLTFGERGESAEIWQSRPGITVDEVKRIRREEAEKASQILGAEIRFLDFNDHPLVMGMEHYLILVEELRDFQPQIVLTHHTEDPLNPDHPEVSAATYRALRCAQVPGVKPETTVTGPIKTFMFEPDQPEFCNFNPDVFIDITDVMDLKVQAMKVVASQTYLHENYTRRAEYRGYLAGRIAGDKNIKYAEAFKRFAPFVGKFFS</sequence>
<dbReference type="PANTHER" id="PTHR12993:SF29">
    <property type="entry name" value="BLR3841 PROTEIN"/>
    <property type="match status" value="1"/>
</dbReference>
<accession>A0A151AST3</accession>
<dbReference type="Pfam" id="PF02585">
    <property type="entry name" value="PIG-L"/>
    <property type="match status" value="1"/>
</dbReference>
<dbReference type="EMBL" id="LTBC01000023">
    <property type="protein sequence ID" value="KYH30686.1"/>
    <property type="molecule type" value="Genomic_DNA"/>
</dbReference>
<protein>
    <submittedName>
        <fullName evidence="1">4-oxalmesaconate hydratase</fullName>
        <ecNumber evidence="1">4.2.1.83</ecNumber>
    </submittedName>
</protein>
<name>A0A151AST3_9FIRM</name>
<dbReference type="InterPro" id="IPR024078">
    <property type="entry name" value="LmbE-like_dom_sf"/>
</dbReference>
<organism evidence="1 2">
    <name type="scientific">Moorella mulderi DSM 14980</name>
    <dbReference type="NCBI Taxonomy" id="1122241"/>
    <lineage>
        <taxon>Bacteria</taxon>
        <taxon>Bacillati</taxon>
        <taxon>Bacillota</taxon>
        <taxon>Clostridia</taxon>
        <taxon>Neomoorellales</taxon>
        <taxon>Neomoorellaceae</taxon>
        <taxon>Neomoorella</taxon>
    </lineage>
</organism>
<keyword evidence="1" id="KW-0456">Lyase</keyword>
<dbReference type="Proteomes" id="UP000075670">
    <property type="component" value="Unassembled WGS sequence"/>
</dbReference>
<dbReference type="RefSeq" id="WP_062286069.1">
    <property type="nucleotide sequence ID" value="NZ_LTBC01000023.1"/>
</dbReference>
<evidence type="ECO:0000313" key="2">
    <source>
        <dbReference type="Proteomes" id="UP000075670"/>
    </source>
</evidence>